<dbReference type="PROSITE" id="PS51273">
    <property type="entry name" value="GATASE_TYPE_1"/>
    <property type="match status" value="1"/>
</dbReference>
<dbReference type="PRINTS" id="PR00097">
    <property type="entry name" value="ANTSNTHASEII"/>
</dbReference>
<keyword evidence="7 9" id="KW-0067">ATP-binding</keyword>
<evidence type="ECO:0000256" key="7">
    <source>
        <dbReference type="ARBA" id="ARBA00022840"/>
    </source>
</evidence>
<dbReference type="NCBIfam" id="TIGR00888">
    <property type="entry name" value="guaA_Nterm"/>
    <property type="match status" value="1"/>
</dbReference>
<evidence type="ECO:0000256" key="4">
    <source>
        <dbReference type="ARBA" id="ARBA00022741"/>
    </source>
</evidence>
<dbReference type="SUPFAM" id="SSF54810">
    <property type="entry name" value="GMP synthetase C-terminal dimerisation domain"/>
    <property type="match status" value="1"/>
</dbReference>
<keyword evidence="8 9" id="KW-0315">Glutamine amidotransferase</keyword>
<dbReference type="PRINTS" id="PR00096">
    <property type="entry name" value="GATASE"/>
</dbReference>
<evidence type="ECO:0000256" key="9">
    <source>
        <dbReference type="HAMAP-Rule" id="MF_00344"/>
    </source>
</evidence>
<dbReference type="Gene3D" id="3.40.50.880">
    <property type="match status" value="1"/>
</dbReference>
<dbReference type="NCBIfam" id="NF000848">
    <property type="entry name" value="PRK00074.1"/>
    <property type="match status" value="1"/>
</dbReference>
<keyword evidence="5 9" id="KW-0332">GMP biosynthesis</keyword>
<feature type="active site" evidence="9">
    <location>
        <position position="174"/>
    </location>
</feature>
<evidence type="ECO:0000256" key="1">
    <source>
        <dbReference type="ARBA" id="ARBA00002332"/>
    </source>
</evidence>
<dbReference type="InterPro" id="IPR025777">
    <property type="entry name" value="GMPS_ATP_PPase_dom"/>
</dbReference>
<evidence type="ECO:0000256" key="6">
    <source>
        <dbReference type="ARBA" id="ARBA00022755"/>
    </source>
</evidence>
<dbReference type="PROSITE" id="PS51553">
    <property type="entry name" value="GMPS_ATP_PPASE"/>
    <property type="match status" value="1"/>
</dbReference>
<dbReference type="InterPro" id="IPR004739">
    <property type="entry name" value="GMP_synth_GATase"/>
</dbReference>
<keyword evidence="4 9" id="KW-0547">Nucleotide-binding</keyword>
<name>A0AAU0UT89_9FIRM</name>
<dbReference type="NCBIfam" id="TIGR00884">
    <property type="entry name" value="guaA_Cterm"/>
    <property type="match status" value="1"/>
</dbReference>
<keyword evidence="13" id="KW-1185">Reference proteome</keyword>
<proteinExistence type="inferred from homology"/>
<keyword evidence="3 9" id="KW-0436">Ligase</keyword>
<dbReference type="Pfam" id="PF00117">
    <property type="entry name" value="GATase"/>
    <property type="match status" value="1"/>
</dbReference>
<feature type="active site" description="Nucleophile" evidence="9">
    <location>
        <position position="87"/>
    </location>
</feature>
<comment type="pathway">
    <text evidence="2 9">Purine metabolism; GMP biosynthesis; GMP from XMP (L-Gln route): step 1/1.</text>
</comment>
<comment type="subunit">
    <text evidence="9">Homodimer.</text>
</comment>
<dbReference type="FunFam" id="3.40.50.880:FF:000001">
    <property type="entry name" value="GMP synthase [glutamine-hydrolyzing]"/>
    <property type="match status" value="1"/>
</dbReference>
<dbReference type="PRINTS" id="PR00099">
    <property type="entry name" value="CPSGATASE"/>
</dbReference>
<comment type="catalytic activity">
    <reaction evidence="9">
        <text>XMP + L-glutamine + ATP + H2O = GMP + L-glutamate + AMP + diphosphate + 2 H(+)</text>
        <dbReference type="Rhea" id="RHEA:11680"/>
        <dbReference type="ChEBI" id="CHEBI:15377"/>
        <dbReference type="ChEBI" id="CHEBI:15378"/>
        <dbReference type="ChEBI" id="CHEBI:29985"/>
        <dbReference type="ChEBI" id="CHEBI:30616"/>
        <dbReference type="ChEBI" id="CHEBI:33019"/>
        <dbReference type="ChEBI" id="CHEBI:57464"/>
        <dbReference type="ChEBI" id="CHEBI:58115"/>
        <dbReference type="ChEBI" id="CHEBI:58359"/>
        <dbReference type="ChEBI" id="CHEBI:456215"/>
        <dbReference type="EC" id="6.3.5.2"/>
    </reaction>
</comment>
<dbReference type="Proteomes" id="UP001329915">
    <property type="component" value="Chromosome"/>
</dbReference>
<dbReference type="PANTHER" id="PTHR11922:SF2">
    <property type="entry name" value="GMP SYNTHASE [GLUTAMINE-HYDROLYZING]"/>
    <property type="match status" value="1"/>
</dbReference>
<evidence type="ECO:0000259" key="11">
    <source>
        <dbReference type="PROSITE" id="PS51553"/>
    </source>
</evidence>
<dbReference type="EC" id="6.3.5.2" evidence="9"/>
<dbReference type="InterPro" id="IPR017926">
    <property type="entry name" value="GATASE"/>
</dbReference>
<evidence type="ECO:0000256" key="8">
    <source>
        <dbReference type="ARBA" id="ARBA00022962"/>
    </source>
</evidence>
<feature type="domain" description="GMPS ATP-PPase" evidence="11">
    <location>
        <begin position="201"/>
        <end position="390"/>
    </location>
</feature>
<protein>
    <recommendedName>
        <fullName evidence="9">GMP synthase [glutamine-hydrolyzing]</fullName>
        <ecNumber evidence="9">6.3.5.2</ecNumber>
    </recommendedName>
    <alternativeName>
        <fullName evidence="9">GMP synthetase</fullName>
    </alternativeName>
    <alternativeName>
        <fullName evidence="9">Glutamine amidotransferase</fullName>
    </alternativeName>
</protein>
<dbReference type="SUPFAM" id="SSF52317">
    <property type="entry name" value="Class I glutamine amidotransferase-like"/>
    <property type="match status" value="1"/>
</dbReference>
<dbReference type="HAMAP" id="MF_00344">
    <property type="entry name" value="GMP_synthase"/>
    <property type="match status" value="1"/>
</dbReference>
<dbReference type="CDD" id="cd01742">
    <property type="entry name" value="GATase1_GMP_Synthase"/>
    <property type="match status" value="1"/>
</dbReference>
<dbReference type="SUPFAM" id="SSF52402">
    <property type="entry name" value="Adenine nucleotide alpha hydrolases-like"/>
    <property type="match status" value="1"/>
</dbReference>
<evidence type="ECO:0000256" key="2">
    <source>
        <dbReference type="ARBA" id="ARBA00005153"/>
    </source>
</evidence>
<feature type="active site" evidence="9">
    <location>
        <position position="176"/>
    </location>
</feature>
<dbReference type="Gene3D" id="3.40.50.620">
    <property type="entry name" value="HUPs"/>
    <property type="match status" value="1"/>
</dbReference>
<dbReference type="InterPro" id="IPR022955">
    <property type="entry name" value="GMP_synthase"/>
</dbReference>
<dbReference type="KEGG" id="dbc:MFMK1_003360"/>
<gene>
    <name evidence="9 12" type="primary">guaA</name>
    <name evidence="12" type="ORF">MFMK1_003360</name>
</gene>
<feature type="binding site" evidence="10">
    <location>
        <begin position="228"/>
        <end position="234"/>
    </location>
    <ligand>
        <name>ATP</name>
        <dbReference type="ChEBI" id="CHEBI:30616"/>
    </ligand>
</feature>
<dbReference type="Gene3D" id="3.30.300.10">
    <property type="match status" value="1"/>
</dbReference>
<organism evidence="12 13">
    <name type="scientific">Metallumcola ferriviriculae</name>
    <dbReference type="NCBI Taxonomy" id="3039180"/>
    <lineage>
        <taxon>Bacteria</taxon>
        <taxon>Bacillati</taxon>
        <taxon>Bacillota</taxon>
        <taxon>Clostridia</taxon>
        <taxon>Neomoorellales</taxon>
        <taxon>Desulfitibacteraceae</taxon>
        <taxon>Metallumcola</taxon>
    </lineage>
</organism>
<dbReference type="FunFam" id="3.30.300.10:FF:000002">
    <property type="entry name" value="GMP synthase [glutamine-hydrolyzing]"/>
    <property type="match status" value="1"/>
</dbReference>
<dbReference type="PANTHER" id="PTHR11922">
    <property type="entry name" value="GMP SYNTHASE-RELATED"/>
    <property type="match status" value="1"/>
</dbReference>
<dbReference type="GO" id="GO:0003921">
    <property type="term" value="F:GMP synthase activity"/>
    <property type="evidence" value="ECO:0007669"/>
    <property type="project" value="InterPro"/>
</dbReference>
<evidence type="ECO:0000256" key="3">
    <source>
        <dbReference type="ARBA" id="ARBA00022598"/>
    </source>
</evidence>
<comment type="function">
    <text evidence="1 9">Catalyzes the synthesis of GMP from XMP.</text>
</comment>
<keyword evidence="6 9" id="KW-0658">Purine biosynthesis</keyword>
<dbReference type="GO" id="GO:0005829">
    <property type="term" value="C:cytosol"/>
    <property type="evidence" value="ECO:0007669"/>
    <property type="project" value="TreeGrafter"/>
</dbReference>
<sequence length="515" mass="57760">MKDFSEKHQLVIVLDFGGQYNQLIARRVREANVYCEMLPYTTPVEDILAKEPKGIIFSGGPSSVYGERAPRIDRRIYESGIPILGICYGMQLMTHDLGGKVERAKSREYGKATLKITEEDKIFRGIEMQTDCWMSHGDYITQPPPQFKITAVTASTPIAAMSNEARRHYGIQFHPEVKHTPRGQDMLEAFLYEVCGCAGEWNMASFVDEEVVRIRELVGNKKVISALSGGVDSAVSSVLVSKAIGEQLTCIFVDHGLLRKGEAQQVKDTFGGKFNLNFIAVDAKERFLKKLAGVTDPEQKRKIIGEEFIRVFEEEAEQLGEIDYLVQGTLYSDVVESGTETAATIKSHHNVGGLPEEMNLSLIEPLRSLFKDEVRLVGEELGLPADIVWRQPFPGPGLAIRILGEITEEKLATLRDADNIVIDEIKRANLYRDIWQAFAVLPSMRSVGVMGDERTYSYTAVVRAVTSDDAMTADWARMPYDLLERISNRIVNEVEEINRVVYDITSKPPGTIEWE</sequence>
<dbReference type="AlphaFoldDB" id="A0AAU0UT89"/>
<dbReference type="CDD" id="cd01997">
    <property type="entry name" value="GMP_synthase_C"/>
    <property type="match status" value="1"/>
</dbReference>
<evidence type="ECO:0000313" key="12">
    <source>
        <dbReference type="EMBL" id="WRO23498.1"/>
    </source>
</evidence>
<evidence type="ECO:0000256" key="10">
    <source>
        <dbReference type="PROSITE-ProRule" id="PRU00886"/>
    </source>
</evidence>
<dbReference type="InterPro" id="IPR029062">
    <property type="entry name" value="Class_I_gatase-like"/>
</dbReference>
<dbReference type="InterPro" id="IPR001674">
    <property type="entry name" value="GMP_synth_C"/>
</dbReference>
<accession>A0AAU0UT89</accession>
<reference evidence="12 13" key="1">
    <citation type="submission" date="2023-04" db="EMBL/GenBank/DDBJ databases">
        <authorList>
            <person name="Hsu D."/>
        </authorList>
    </citation>
    <scope>NUCLEOTIDE SEQUENCE [LARGE SCALE GENOMIC DNA]</scope>
    <source>
        <strain evidence="12 13">MK1</strain>
    </source>
</reference>
<evidence type="ECO:0000313" key="13">
    <source>
        <dbReference type="Proteomes" id="UP001329915"/>
    </source>
</evidence>
<dbReference type="Pfam" id="PF00958">
    <property type="entry name" value="GMP_synt_C"/>
    <property type="match status" value="1"/>
</dbReference>
<dbReference type="EMBL" id="CP121694">
    <property type="protein sequence ID" value="WRO23498.1"/>
    <property type="molecule type" value="Genomic_DNA"/>
</dbReference>
<dbReference type="InterPro" id="IPR014729">
    <property type="entry name" value="Rossmann-like_a/b/a_fold"/>
</dbReference>
<dbReference type="GO" id="GO:0005524">
    <property type="term" value="F:ATP binding"/>
    <property type="evidence" value="ECO:0007669"/>
    <property type="project" value="UniProtKB-UniRule"/>
</dbReference>
<dbReference type="RefSeq" id="WP_366922880.1">
    <property type="nucleotide sequence ID" value="NZ_CP121694.1"/>
</dbReference>
<dbReference type="FunFam" id="3.40.50.620:FF:000001">
    <property type="entry name" value="GMP synthase [glutamine-hydrolyzing]"/>
    <property type="match status" value="1"/>
</dbReference>
<evidence type="ECO:0000256" key="5">
    <source>
        <dbReference type="ARBA" id="ARBA00022749"/>
    </source>
</evidence>